<keyword evidence="7 15" id="KW-0328">Glycosyltransferase</keyword>
<dbReference type="SUPFAM" id="SSF53271">
    <property type="entry name" value="PRTase-like"/>
    <property type="match status" value="1"/>
</dbReference>
<dbReference type="PANTHER" id="PTHR43340:SF1">
    <property type="entry name" value="HYPOXANTHINE PHOSPHORIBOSYLTRANSFERASE"/>
    <property type="match status" value="1"/>
</dbReference>
<dbReference type="AlphaFoldDB" id="A0A0P8AAM1"/>
<dbReference type="PANTHER" id="PTHR43340">
    <property type="entry name" value="HYPOXANTHINE-GUANINE PHOSPHORIBOSYLTRANSFERASE"/>
    <property type="match status" value="1"/>
</dbReference>
<keyword evidence="20" id="KW-1185">Reference proteome</keyword>
<protein>
    <recommendedName>
        <fullName evidence="5 15">Hypoxanthine phosphoribosyltransferase</fullName>
        <ecNumber evidence="5 15">2.4.2.8</ecNumber>
    </recommendedName>
</protein>
<evidence type="ECO:0000256" key="6">
    <source>
        <dbReference type="ARBA" id="ARBA00022490"/>
    </source>
</evidence>
<dbReference type="GO" id="GO:0006166">
    <property type="term" value="P:purine ribonucleoside salvage"/>
    <property type="evidence" value="ECO:0007669"/>
    <property type="project" value="UniProtKB-KW"/>
</dbReference>
<evidence type="ECO:0000256" key="1">
    <source>
        <dbReference type="ARBA" id="ARBA00001946"/>
    </source>
</evidence>
<dbReference type="InterPro" id="IPR000836">
    <property type="entry name" value="PRTase_dom"/>
</dbReference>
<comment type="cofactor">
    <cofactor evidence="1 15">
        <name>Mg(2+)</name>
        <dbReference type="ChEBI" id="CHEBI:18420"/>
    </cofactor>
</comment>
<dbReference type="GO" id="GO:0006178">
    <property type="term" value="P:guanine salvage"/>
    <property type="evidence" value="ECO:0007669"/>
    <property type="project" value="TreeGrafter"/>
</dbReference>
<dbReference type="RefSeq" id="WP_074443494.1">
    <property type="nucleotide sequence ID" value="NZ_FMBM01000001.1"/>
</dbReference>
<keyword evidence="9 15" id="KW-0479">Metal-binding</keyword>
<dbReference type="GO" id="GO:0032264">
    <property type="term" value="P:IMP salvage"/>
    <property type="evidence" value="ECO:0007669"/>
    <property type="project" value="UniProtKB-UniPathway"/>
</dbReference>
<evidence type="ECO:0000256" key="12">
    <source>
        <dbReference type="ARBA" id="ARBA00022842"/>
    </source>
</evidence>
<evidence type="ECO:0000256" key="4">
    <source>
        <dbReference type="ARBA" id="ARBA00008391"/>
    </source>
</evidence>
<evidence type="ECO:0000256" key="7">
    <source>
        <dbReference type="ARBA" id="ARBA00022676"/>
    </source>
</evidence>
<dbReference type="GO" id="GO:0032263">
    <property type="term" value="P:GMP salvage"/>
    <property type="evidence" value="ECO:0007669"/>
    <property type="project" value="TreeGrafter"/>
</dbReference>
<keyword evidence="8 15" id="KW-0808">Transferase</keyword>
<evidence type="ECO:0000256" key="13">
    <source>
        <dbReference type="ARBA" id="ARBA00048811"/>
    </source>
</evidence>
<reference evidence="17 19" key="1">
    <citation type="submission" date="2015-09" db="EMBL/GenBank/DDBJ databases">
        <title>Identification and resolution of microdiversity through metagenomic sequencing of parallel consortia.</title>
        <authorList>
            <person name="Nelson W.C."/>
            <person name="Romine M.F."/>
            <person name="Lindemann S.R."/>
        </authorList>
    </citation>
    <scope>NUCLEOTIDE SEQUENCE [LARGE SCALE GENOMIC DNA]</scope>
    <source>
        <strain evidence="17">HL-109</strain>
    </source>
</reference>
<dbReference type="Proteomes" id="UP000182800">
    <property type="component" value="Unassembled WGS sequence"/>
</dbReference>
<dbReference type="GO" id="GO:0000287">
    <property type="term" value="F:magnesium ion binding"/>
    <property type="evidence" value="ECO:0007669"/>
    <property type="project" value="TreeGrafter"/>
</dbReference>
<dbReference type="PATRIC" id="fig|1653334.4.peg.3247"/>
<comment type="pathway">
    <text evidence="3 15">Purine metabolism; IMP biosynthesis via salvage pathway; IMP from hypoxanthine: step 1/1.</text>
</comment>
<keyword evidence="12 15" id="KW-0460">Magnesium</keyword>
<dbReference type="InterPro" id="IPR005904">
    <property type="entry name" value="Hxn_phspho_trans"/>
</dbReference>
<dbReference type="Proteomes" id="UP000050497">
    <property type="component" value="Unassembled WGS sequence"/>
</dbReference>
<evidence type="ECO:0000256" key="15">
    <source>
        <dbReference type="RuleBase" id="RU364099"/>
    </source>
</evidence>
<dbReference type="GO" id="GO:0005829">
    <property type="term" value="C:cytosol"/>
    <property type="evidence" value="ECO:0007669"/>
    <property type="project" value="TreeGrafter"/>
</dbReference>
<dbReference type="STRING" id="1653334.GA0071312_0520"/>
<comment type="caution">
    <text evidence="17">The sequence shown here is derived from an EMBL/GenBank/DDBJ whole genome shotgun (WGS) entry which is preliminary data.</text>
</comment>
<keyword evidence="10 15" id="KW-0660">Purine salvage</keyword>
<accession>A0A0P8AAM1</accession>
<dbReference type="CDD" id="cd06223">
    <property type="entry name" value="PRTases_typeI"/>
    <property type="match status" value="1"/>
</dbReference>
<proteinExistence type="inferred from homology"/>
<evidence type="ECO:0000313" key="19">
    <source>
        <dbReference type="Proteomes" id="UP000050497"/>
    </source>
</evidence>
<dbReference type="OrthoDB" id="9802824at2"/>
<dbReference type="EMBL" id="FMBM01000001">
    <property type="protein sequence ID" value="SCC78836.1"/>
    <property type="molecule type" value="Genomic_DNA"/>
</dbReference>
<organism evidence="17 19">
    <name type="scientific">Saliniramus fredricksonii</name>
    <dbReference type="NCBI Taxonomy" id="1653334"/>
    <lineage>
        <taxon>Bacteria</taxon>
        <taxon>Pseudomonadati</taxon>
        <taxon>Pseudomonadota</taxon>
        <taxon>Alphaproteobacteria</taxon>
        <taxon>Hyphomicrobiales</taxon>
        <taxon>Salinarimonadaceae</taxon>
        <taxon>Saliniramus</taxon>
    </lineage>
</organism>
<keyword evidence="11 15" id="KW-0547">Nucleotide-binding</keyword>
<dbReference type="EC" id="2.4.2.8" evidence="5 15"/>
<evidence type="ECO:0000256" key="5">
    <source>
        <dbReference type="ARBA" id="ARBA00011895"/>
    </source>
</evidence>
<evidence type="ECO:0000256" key="8">
    <source>
        <dbReference type="ARBA" id="ARBA00022679"/>
    </source>
</evidence>
<evidence type="ECO:0000256" key="2">
    <source>
        <dbReference type="ARBA" id="ARBA00004496"/>
    </source>
</evidence>
<dbReference type="EMBL" id="LJSX01000003">
    <property type="protein sequence ID" value="KPQ12188.1"/>
    <property type="molecule type" value="Genomic_DNA"/>
</dbReference>
<sequence>MVQSRVRVLYDEDTIARRCEELAAAIRQAEPKDLLVVAVLKGSFMFAADLIRALHRVGLAPQVEFVHLSSYRSGTTSSGQVEILRDVESAVEGRDVLLIDDILESGRTIVFAKDLIAARGARRVLSAVLLEKPGKRAVQIEADFVGFTCPDVFVVGYGMDVAHSYRQLPFVGVIDTGDTDPDLFEPASAASDAAGPGV</sequence>
<keyword evidence="6 15" id="KW-0963">Cytoplasm</keyword>
<dbReference type="GO" id="GO:0046100">
    <property type="term" value="P:hypoxanthine metabolic process"/>
    <property type="evidence" value="ECO:0007669"/>
    <property type="project" value="TreeGrafter"/>
</dbReference>
<name>A0A0P8AAM1_9HYPH</name>
<comment type="catalytic activity">
    <reaction evidence="13">
        <text>GMP + diphosphate = guanine + 5-phospho-alpha-D-ribose 1-diphosphate</text>
        <dbReference type="Rhea" id="RHEA:25424"/>
        <dbReference type="ChEBI" id="CHEBI:16235"/>
        <dbReference type="ChEBI" id="CHEBI:33019"/>
        <dbReference type="ChEBI" id="CHEBI:58017"/>
        <dbReference type="ChEBI" id="CHEBI:58115"/>
        <dbReference type="EC" id="2.4.2.8"/>
    </reaction>
    <physiologicalReaction direction="right-to-left" evidence="13">
        <dbReference type="Rhea" id="RHEA:25426"/>
    </physiologicalReaction>
</comment>
<evidence type="ECO:0000256" key="14">
    <source>
        <dbReference type="ARBA" id="ARBA00049402"/>
    </source>
</evidence>
<comment type="similarity">
    <text evidence="4 15">Belongs to the purine/pyrimidine phosphoribosyltransferase family.</text>
</comment>
<evidence type="ECO:0000256" key="9">
    <source>
        <dbReference type="ARBA" id="ARBA00022723"/>
    </source>
</evidence>
<evidence type="ECO:0000256" key="3">
    <source>
        <dbReference type="ARBA" id="ARBA00004669"/>
    </source>
</evidence>
<evidence type="ECO:0000313" key="18">
    <source>
        <dbReference type="EMBL" id="SCC78836.1"/>
    </source>
</evidence>
<evidence type="ECO:0000256" key="10">
    <source>
        <dbReference type="ARBA" id="ARBA00022726"/>
    </source>
</evidence>
<dbReference type="GO" id="GO:0000166">
    <property type="term" value="F:nucleotide binding"/>
    <property type="evidence" value="ECO:0007669"/>
    <property type="project" value="UniProtKB-KW"/>
</dbReference>
<dbReference type="InterPro" id="IPR029057">
    <property type="entry name" value="PRTase-like"/>
</dbReference>
<reference evidence="18 20" key="2">
    <citation type="submission" date="2016-08" db="EMBL/GenBank/DDBJ databases">
        <authorList>
            <person name="Varghese N."/>
            <person name="Submissions Spin"/>
        </authorList>
    </citation>
    <scope>NUCLEOTIDE SEQUENCE [LARGE SCALE GENOMIC DNA]</scope>
    <source>
        <strain evidence="18 20">HL-109</strain>
    </source>
</reference>
<evidence type="ECO:0000313" key="20">
    <source>
        <dbReference type="Proteomes" id="UP000182800"/>
    </source>
</evidence>
<comment type="catalytic activity">
    <reaction evidence="14">
        <text>IMP + diphosphate = hypoxanthine + 5-phospho-alpha-D-ribose 1-diphosphate</text>
        <dbReference type="Rhea" id="RHEA:17973"/>
        <dbReference type="ChEBI" id="CHEBI:17368"/>
        <dbReference type="ChEBI" id="CHEBI:33019"/>
        <dbReference type="ChEBI" id="CHEBI:58017"/>
        <dbReference type="ChEBI" id="CHEBI:58053"/>
        <dbReference type="EC" id="2.4.2.8"/>
    </reaction>
    <physiologicalReaction direction="right-to-left" evidence="14">
        <dbReference type="Rhea" id="RHEA:17975"/>
    </physiologicalReaction>
</comment>
<dbReference type="Pfam" id="PF00156">
    <property type="entry name" value="Pribosyltran"/>
    <property type="match status" value="1"/>
</dbReference>
<comment type="subcellular location">
    <subcellularLocation>
        <location evidence="2 15">Cytoplasm</location>
    </subcellularLocation>
</comment>
<evidence type="ECO:0000256" key="11">
    <source>
        <dbReference type="ARBA" id="ARBA00022741"/>
    </source>
</evidence>
<gene>
    <name evidence="17" type="primary">hprT</name>
    <name evidence="18" type="ORF">GA0071312_0520</name>
    <name evidence="17" type="ORF">HLUCCO17_03220</name>
</gene>
<dbReference type="NCBIfam" id="TIGR01203">
    <property type="entry name" value="HGPRTase"/>
    <property type="match status" value="1"/>
</dbReference>
<evidence type="ECO:0000259" key="16">
    <source>
        <dbReference type="Pfam" id="PF00156"/>
    </source>
</evidence>
<dbReference type="UniPathway" id="UPA00591">
    <property type="reaction ID" value="UER00648"/>
</dbReference>
<dbReference type="Gene3D" id="3.40.50.2020">
    <property type="match status" value="1"/>
</dbReference>
<dbReference type="GO" id="GO:0004422">
    <property type="term" value="F:hypoxanthine phosphoribosyltransferase activity"/>
    <property type="evidence" value="ECO:0007669"/>
    <property type="project" value="InterPro"/>
</dbReference>
<evidence type="ECO:0000313" key="17">
    <source>
        <dbReference type="EMBL" id="KPQ12188.1"/>
    </source>
</evidence>
<dbReference type="InterPro" id="IPR050408">
    <property type="entry name" value="HGPRT"/>
</dbReference>
<feature type="domain" description="Phosphoribosyltransferase" evidence="16">
    <location>
        <begin position="9"/>
        <end position="160"/>
    </location>
</feature>